<feature type="region of interest" description="Disordered" evidence="1">
    <location>
        <begin position="149"/>
        <end position="184"/>
    </location>
</feature>
<sequence length="233" mass="25983">MVNTKVTKRKAIRSCPMCSATFQGDSEFSKHVVECAMKDHSCEFCTFTSQKASNVKRHMKRAHKGMIETPLPLRGQSTPKKKEVVQGNKTDEQRDCVPLSCEQDLQVSSSESEEDDWLCQDPGELLLEEQGNAQVQGDELLAGRLFRKKTQPSLPGKRSSIQEATVPLPGAESTSSKMSTATTQTDDVPVKKLKCDAFTQTEFATEVSKKTIRKFRDGDIDVEEITTEKFILC</sequence>
<evidence type="ECO:0000313" key="2">
    <source>
        <dbReference type="Proteomes" id="UP000694844"/>
    </source>
</evidence>
<dbReference type="KEGG" id="cvn:111101988"/>
<gene>
    <name evidence="4" type="primary">LOC111124135</name>
    <name evidence="3" type="synonym">LOC111101988</name>
</gene>
<dbReference type="InterPro" id="IPR036236">
    <property type="entry name" value="Znf_C2H2_sf"/>
</dbReference>
<dbReference type="Proteomes" id="UP000694844">
    <property type="component" value="Chromosome 3"/>
</dbReference>
<dbReference type="SUPFAM" id="SSF57667">
    <property type="entry name" value="beta-beta-alpha zinc fingers"/>
    <property type="match status" value="1"/>
</dbReference>
<dbReference type="OrthoDB" id="6213194at2759"/>
<organism evidence="2 4">
    <name type="scientific">Crassostrea virginica</name>
    <name type="common">Eastern oyster</name>
    <dbReference type="NCBI Taxonomy" id="6565"/>
    <lineage>
        <taxon>Eukaryota</taxon>
        <taxon>Metazoa</taxon>
        <taxon>Spiralia</taxon>
        <taxon>Lophotrochozoa</taxon>
        <taxon>Mollusca</taxon>
        <taxon>Bivalvia</taxon>
        <taxon>Autobranchia</taxon>
        <taxon>Pteriomorphia</taxon>
        <taxon>Ostreida</taxon>
        <taxon>Ostreoidea</taxon>
        <taxon>Ostreidae</taxon>
        <taxon>Crassostrea</taxon>
    </lineage>
</organism>
<evidence type="ECO:0000313" key="4">
    <source>
        <dbReference type="RefSeq" id="XP_022322707.1"/>
    </source>
</evidence>
<proteinExistence type="predicted"/>
<accession>A0A8B8D3J7</accession>
<dbReference type="AlphaFoldDB" id="A0A8B8D3J7"/>
<protein>
    <submittedName>
        <fullName evidence="3">Uncharacterized protein LOC111101988</fullName>
    </submittedName>
    <submittedName>
        <fullName evidence="4">Uncharacterized protein LOC111124135</fullName>
    </submittedName>
</protein>
<name>A0A8B8D3J7_CRAVI</name>
<dbReference type="KEGG" id="cvn:111124135"/>
<dbReference type="RefSeq" id="XP_022322707.1">
    <property type="nucleotide sequence ID" value="XM_022466999.1"/>
</dbReference>
<dbReference type="Gene3D" id="3.30.160.60">
    <property type="entry name" value="Classic Zinc Finger"/>
    <property type="match status" value="1"/>
</dbReference>
<dbReference type="RefSeq" id="XP_022290350.1">
    <property type="nucleotide sequence ID" value="XM_022434642.1"/>
</dbReference>
<evidence type="ECO:0000313" key="3">
    <source>
        <dbReference type="RefSeq" id="XP_022290350.1"/>
    </source>
</evidence>
<keyword evidence="2" id="KW-1185">Reference proteome</keyword>
<evidence type="ECO:0000256" key="1">
    <source>
        <dbReference type="SAM" id="MobiDB-lite"/>
    </source>
</evidence>
<feature type="compositionally biased region" description="Polar residues" evidence="1">
    <location>
        <begin position="172"/>
        <end position="184"/>
    </location>
</feature>
<dbReference type="GeneID" id="111124135"/>
<reference evidence="3 4" key="1">
    <citation type="submission" date="2025-04" db="UniProtKB">
        <authorList>
            <consortium name="RefSeq"/>
        </authorList>
    </citation>
    <scope>IDENTIFICATION</scope>
    <source>
        <tissue evidence="3 4">Whole sample</tissue>
    </source>
</reference>
<dbReference type="Proteomes" id="UP000694844">
    <property type="component" value="Chromosome 6"/>
</dbReference>